<name>A0ACC5YXY1_9TELE</name>
<reference evidence="1" key="1">
    <citation type="submission" date="2020-02" db="EMBL/GenBank/DDBJ databases">
        <title>Genome sequencing of the panga catfish, Pangasius djambal.</title>
        <authorList>
            <person name="Wen M."/>
            <person name="Zahm M."/>
            <person name="Roques C."/>
            <person name="Cabau C."/>
            <person name="Klopp C."/>
            <person name="Donnadieu C."/>
            <person name="Jouanno E."/>
            <person name="Avarre J.-C."/>
            <person name="Campet M."/>
            <person name="Ha T."/>
            <person name="Dugue R."/>
            <person name="Lampietro C."/>
            <person name="Louis A."/>
            <person name="Herpin A."/>
            <person name="Echchiki A."/>
            <person name="Berthelot C."/>
            <person name="Parey E."/>
            <person name="Roest-Crollius H."/>
            <person name="Braasch I."/>
            <person name="Postlethwait J.H."/>
            <person name="Bobe J."/>
            <person name="Montfort J."/>
            <person name="Bouchez O."/>
            <person name="Begum T."/>
            <person name="Schartl M."/>
            <person name="Gustiano R."/>
            <person name="Guiguen Y."/>
        </authorList>
    </citation>
    <scope>NUCLEOTIDE SEQUENCE</scope>
    <source>
        <strain evidence="1">Pdj_M5554</strain>
    </source>
</reference>
<organism evidence="1 2">
    <name type="scientific">Pangasius djambal</name>
    <dbReference type="NCBI Taxonomy" id="1691987"/>
    <lineage>
        <taxon>Eukaryota</taxon>
        <taxon>Metazoa</taxon>
        <taxon>Chordata</taxon>
        <taxon>Craniata</taxon>
        <taxon>Vertebrata</taxon>
        <taxon>Euteleostomi</taxon>
        <taxon>Actinopterygii</taxon>
        <taxon>Neopterygii</taxon>
        <taxon>Teleostei</taxon>
        <taxon>Ostariophysi</taxon>
        <taxon>Siluriformes</taxon>
        <taxon>Pangasiidae</taxon>
        <taxon>Pangasius</taxon>
    </lineage>
</organism>
<dbReference type="Proteomes" id="UP000830395">
    <property type="component" value="Chromosome 15"/>
</dbReference>
<accession>A0ACC5YXY1</accession>
<evidence type="ECO:0000313" key="1">
    <source>
        <dbReference type="EMBL" id="MCJ8740604.1"/>
    </source>
</evidence>
<comment type="caution">
    <text evidence="1">The sequence shown here is derived from an EMBL/GenBank/DDBJ whole genome shotgun (WGS) entry which is preliminary data.</text>
</comment>
<sequence length="86" mass="9601">MVWIGGGTHCLPILGAGSLDHRSNLFRHDNAPVHKASSMKTWCVKVGVEELECPAQSPDLNPTEHLWDELEHRLHPRPPQHPNISA</sequence>
<evidence type="ECO:0000313" key="2">
    <source>
        <dbReference type="Proteomes" id="UP000830395"/>
    </source>
</evidence>
<gene>
    <name evidence="1" type="ORF">PDJAM_G00060760</name>
</gene>
<keyword evidence="2" id="KW-1185">Reference proteome</keyword>
<proteinExistence type="predicted"/>
<protein>
    <submittedName>
        <fullName evidence="1">Uncharacterized protein</fullName>
    </submittedName>
</protein>
<dbReference type="EMBL" id="CM040989">
    <property type="protein sequence ID" value="MCJ8740604.1"/>
    <property type="molecule type" value="Genomic_DNA"/>
</dbReference>